<dbReference type="Pfam" id="PF25789">
    <property type="entry name" value="TPR_NAA35"/>
    <property type="match status" value="1"/>
</dbReference>
<organism evidence="6 7">
    <name type="scientific">Russula ochroleuca</name>
    <dbReference type="NCBI Taxonomy" id="152965"/>
    <lineage>
        <taxon>Eukaryota</taxon>
        <taxon>Fungi</taxon>
        <taxon>Dikarya</taxon>
        <taxon>Basidiomycota</taxon>
        <taxon>Agaricomycotina</taxon>
        <taxon>Agaricomycetes</taxon>
        <taxon>Russulales</taxon>
        <taxon>Russulaceae</taxon>
        <taxon>Russula</taxon>
    </lineage>
</organism>
<comment type="similarity">
    <text evidence="2">Belongs to the MAK10 family.</text>
</comment>
<comment type="caution">
    <text evidence="6">The sequence shown here is derived from an EMBL/GenBank/DDBJ whole genome shotgun (WGS) entry which is preliminary data.</text>
</comment>
<proteinExistence type="inferred from homology"/>
<evidence type="ECO:0000256" key="3">
    <source>
        <dbReference type="ARBA" id="ARBA00022490"/>
    </source>
</evidence>
<dbReference type="OrthoDB" id="269405at2759"/>
<evidence type="ECO:0000256" key="2">
    <source>
        <dbReference type="ARBA" id="ARBA00006289"/>
    </source>
</evidence>
<sequence length="682" mass="76770">MSTEPLSIYCPPGNSDYVDISDVFLDAAEDMEQGDVILTEDFTLYDAMSALEIGNPRMDSGLILDDEAKRPQFNPLTTLLPEEVCYILDRVIACEMEWHAGYTLPQTIYSCLYVHYLADIDPEGFPFQEPLHRESARHPALVTVVLNTAITALLKCCDLSWRELNRGRLHDTEDWHSEKFGVSLLESLPVASVLSRLDDAKNCIQTILPEPSPWRSALLDRISLRAAMLNLFRHHPSKDRDHFVVLLSLARNYLQSIRSNPPPEPPPHSPAALAFDINITRKLNNFMPLKAHCLPPQDFAWNALADLLDGWADICKVSAVASLTTWKAAGELCADFARPSRRPPFLRALAQSVFFSNQRVLEVYPLGWLVDRFSLETVGIEYHTLSAAAEHTVALPLLNIERKLSRALLSHIQSAWFNPPRRRRFLARSLLEWQELYDSTSSTGEKGNPIDEKDRLLIDALSDAVLLWRLSIIREVLLSGFQLELYVEDEKPFVYWELSQVAHEHLSTLNALEPVVPKDTRAYGELIFTSSYLSAFRSLCTGMFILTLPALRLPASRLALNFVRRYKWAFRPEYARLRPQVAAPDLLAFASASADVLKDEQEPLRLHFERARDGLAGLSGSPVGVAGPWHEDRLQVARSLSSIAGELALAVPATIVGLNDFDAARLDWARLSCRWFPGVSDI</sequence>
<feature type="domain" description="NAA35-like N-terminal" evidence="4">
    <location>
        <begin position="34"/>
        <end position="193"/>
    </location>
</feature>
<evidence type="ECO:0000313" key="6">
    <source>
        <dbReference type="EMBL" id="KAF8478894.1"/>
    </source>
</evidence>
<dbReference type="GO" id="GO:0031417">
    <property type="term" value="C:NatC complex"/>
    <property type="evidence" value="ECO:0007669"/>
    <property type="project" value="InterPro"/>
</dbReference>
<dbReference type="EMBL" id="WHVB01000010">
    <property type="protein sequence ID" value="KAF8478894.1"/>
    <property type="molecule type" value="Genomic_DNA"/>
</dbReference>
<reference evidence="6" key="2">
    <citation type="journal article" date="2020" name="Nat. Commun.">
        <title>Large-scale genome sequencing of mycorrhizal fungi provides insights into the early evolution of symbiotic traits.</title>
        <authorList>
            <person name="Miyauchi S."/>
            <person name="Kiss E."/>
            <person name="Kuo A."/>
            <person name="Drula E."/>
            <person name="Kohler A."/>
            <person name="Sanchez-Garcia M."/>
            <person name="Morin E."/>
            <person name="Andreopoulos B."/>
            <person name="Barry K.W."/>
            <person name="Bonito G."/>
            <person name="Buee M."/>
            <person name="Carver A."/>
            <person name="Chen C."/>
            <person name="Cichocki N."/>
            <person name="Clum A."/>
            <person name="Culley D."/>
            <person name="Crous P.W."/>
            <person name="Fauchery L."/>
            <person name="Girlanda M."/>
            <person name="Hayes R.D."/>
            <person name="Keri Z."/>
            <person name="LaButti K."/>
            <person name="Lipzen A."/>
            <person name="Lombard V."/>
            <person name="Magnuson J."/>
            <person name="Maillard F."/>
            <person name="Murat C."/>
            <person name="Nolan M."/>
            <person name="Ohm R.A."/>
            <person name="Pangilinan J."/>
            <person name="Pereira M.F."/>
            <person name="Perotto S."/>
            <person name="Peter M."/>
            <person name="Pfister S."/>
            <person name="Riley R."/>
            <person name="Sitrit Y."/>
            <person name="Stielow J.B."/>
            <person name="Szollosi G."/>
            <person name="Zifcakova L."/>
            <person name="Stursova M."/>
            <person name="Spatafora J.W."/>
            <person name="Tedersoo L."/>
            <person name="Vaario L.M."/>
            <person name="Yamada A."/>
            <person name="Yan M."/>
            <person name="Wang P."/>
            <person name="Xu J."/>
            <person name="Bruns T."/>
            <person name="Baldrian P."/>
            <person name="Vilgalys R."/>
            <person name="Dunand C."/>
            <person name="Henrissat B."/>
            <person name="Grigoriev I.V."/>
            <person name="Hibbett D."/>
            <person name="Nagy L.G."/>
            <person name="Martin F.M."/>
        </authorList>
    </citation>
    <scope>NUCLEOTIDE SEQUENCE</scope>
    <source>
        <strain evidence="6">Prilba</strain>
    </source>
</reference>
<evidence type="ECO:0000259" key="5">
    <source>
        <dbReference type="Pfam" id="PF25789"/>
    </source>
</evidence>
<reference evidence="6" key="1">
    <citation type="submission" date="2019-10" db="EMBL/GenBank/DDBJ databases">
        <authorList>
            <consortium name="DOE Joint Genome Institute"/>
            <person name="Kuo A."/>
            <person name="Miyauchi S."/>
            <person name="Kiss E."/>
            <person name="Drula E."/>
            <person name="Kohler A."/>
            <person name="Sanchez-Garcia M."/>
            <person name="Andreopoulos B."/>
            <person name="Barry K.W."/>
            <person name="Bonito G."/>
            <person name="Buee M."/>
            <person name="Carver A."/>
            <person name="Chen C."/>
            <person name="Cichocki N."/>
            <person name="Clum A."/>
            <person name="Culley D."/>
            <person name="Crous P.W."/>
            <person name="Fauchery L."/>
            <person name="Girlanda M."/>
            <person name="Hayes R."/>
            <person name="Keri Z."/>
            <person name="LaButti K."/>
            <person name="Lipzen A."/>
            <person name="Lombard V."/>
            <person name="Magnuson J."/>
            <person name="Maillard F."/>
            <person name="Morin E."/>
            <person name="Murat C."/>
            <person name="Nolan M."/>
            <person name="Ohm R."/>
            <person name="Pangilinan J."/>
            <person name="Pereira M."/>
            <person name="Perotto S."/>
            <person name="Peter M."/>
            <person name="Riley R."/>
            <person name="Sitrit Y."/>
            <person name="Stielow B."/>
            <person name="Szollosi G."/>
            <person name="Zifcakova L."/>
            <person name="Stursova M."/>
            <person name="Spatafora J.W."/>
            <person name="Tedersoo L."/>
            <person name="Vaario L.-M."/>
            <person name="Yamada A."/>
            <person name="Yan M."/>
            <person name="Wang P."/>
            <person name="Xu J."/>
            <person name="Bruns T."/>
            <person name="Baldrian P."/>
            <person name="Vilgalys R."/>
            <person name="Henrissat B."/>
            <person name="Grigoriev I.V."/>
            <person name="Hibbett D."/>
            <person name="Nagy L.G."/>
            <person name="Martin F.M."/>
        </authorList>
    </citation>
    <scope>NUCLEOTIDE SEQUENCE</scope>
    <source>
        <strain evidence="6">Prilba</strain>
    </source>
</reference>
<accession>A0A9P5T7G0</accession>
<dbReference type="AlphaFoldDB" id="A0A9P5T7G0"/>
<dbReference type="InterPro" id="IPR057982">
    <property type="entry name" value="TPR_NAA35"/>
</dbReference>
<gene>
    <name evidence="6" type="ORF">DFH94DRAFT_30930</name>
</gene>
<comment type="subcellular location">
    <subcellularLocation>
        <location evidence="1">Cytoplasm</location>
    </subcellularLocation>
</comment>
<evidence type="ECO:0000259" key="4">
    <source>
        <dbReference type="Pfam" id="PF04112"/>
    </source>
</evidence>
<evidence type="ECO:0000256" key="1">
    <source>
        <dbReference type="ARBA" id="ARBA00004496"/>
    </source>
</evidence>
<evidence type="ECO:0000313" key="7">
    <source>
        <dbReference type="Proteomes" id="UP000759537"/>
    </source>
</evidence>
<name>A0A9P5T7G0_9AGAM</name>
<dbReference type="InterPro" id="IPR057983">
    <property type="entry name" value="NAA35-like_N"/>
</dbReference>
<keyword evidence="3" id="KW-0963">Cytoplasm</keyword>
<dbReference type="PANTHER" id="PTHR21373">
    <property type="entry name" value="GLUCOSE REPRESSIBLE PROTEIN MAK10"/>
    <property type="match status" value="1"/>
</dbReference>
<dbReference type="Pfam" id="PF04112">
    <property type="entry name" value="Mak10"/>
    <property type="match status" value="1"/>
</dbReference>
<dbReference type="Proteomes" id="UP000759537">
    <property type="component" value="Unassembled WGS sequence"/>
</dbReference>
<feature type="domain" description="NAA35-like TPR repeats" evidence="5">
    <location>
        <begin position="319"/>
        <end position="508"/>
    </location>
</feature>
<dbReference type="InterPro" id="IPR007244">
    <property type="entry name" value="Naa35_N"/>
</dbReference>
<keyword evidence="7" id="KW-1185">Reference proteome</keyword>
<protein>
    <submittedName>
        <fullName evidence="6">Mak10 subunit, NatC N-terminal acetyltransferase-domain-containing protein</fullName>
    </submittedName>
</protein>
<dbReference type="PANTHER" id="PTHR21373:SF0">
    <property type="entry name" value="N-ALPHA-ACETYLTRANSFERASE 35, NATC AUXILIARY SUBUNIT"/>
    <property type="match status" value="1"/>
</dbReference>